<dbReference type="STRING" id="1661398.A0A482W105"/>
<dbReference type="Proteomes" id="UP000292052">
    <property type="component" value="Unassembled WGS sequence"/>
</dbReference>
<dbReference type="PROSITE" id="PS51155">
    <property type="entry name" value="CHIT_BIND_RR_2"/>
    <property type="match status" value="1"/>
</dbReference>
<evidence type="ECO:0000313" key="4">
    <source>
        <dbReference type="EMBL" id="RZC38307.1"/>
    </source>
</evidence>
<gene>
    <name evidence="4" type="ORF">BDFB_010628</name>
</gene>
<dbReference type="AlphaFoldDB" id="A0A482W105"/>
<feature type="non-terminal residue" evidence="4">
    <location>
        <position position="1"/>
    </location>
</feature>
<feature type="region of interest" description="Disordered" evidence="3">
    <location>
        <begin position="252"/>
        <end position="279"/>
    </location>
</feature>
<dbReference type="InterPro" id="IPR031311">
    <property type="entry name" value="CHIT_BIND_RR_consensus"/>
</dbReference>
<name>A0A482W105_ASBVE</name>
<keyword evidence="5" id="KW-1185">Reference proteome</keyword>
<dbReference type="GO" id="GO:0005615">
    <property type="term" value="C:extracellular space"/>
    <property type="evidence" value="ECO:0007669"/>
    <property type="project" value="TreeGrafter"/>
</dbReference>
<organism evidence="4 5">
    <name type="scientific">Asbolus verrucosus</name>
    <name type="common">Desert ironclad beetle</name>
    <dbReference type="NCBI Taxonomy" id="1661398"/>
    <lineage>
        <taxon>Eukaryota</taxon>
        <taxon>Metazoa</taxon>
        <taxon>Ecdysozoa</taxon>
        <taxon>Arthropoda</taxon>
        <taxon>Hexapoda</taxon>
        <taxon>Insecta</taxon>
        <taxon>Pterygota</taxon>
        <taxon>Neoptera</taxon>
        <taxon>Endopterygota</taxon>
        <taxon>Coleoptera</taxon>
        <taxon>Polyphaga</taxon>
        <taxon>Cucujiformia</taxon>
        <taxon>Tenebrionidae</taxon>
        <taxon>Pimeliinae</taxon>
        <taxon>Asbolus</taxon>
    </lineage>
</organism>
<proteinExistence type="predicted"/>
<reference evidence="4 5" key="1">
    <citation type="submission" date="2017-03" db="EMBL/GenBank/DDBJ databases">
        <title>Genome of the blue death feigning beetle - Asbolus verrucosus.</title>
        <authorList>
            <person name="Rider S.D."/>
        </authorList>
    </citation>
    <scope>NUCLEOTIDE SEQUENCE [LARGE SCALE GENOMIC DNA]</scope>
    <source>
        <strain evidence="4">Butters</strain>
        <tissue evidence="4">Head and leg muscle</tissue>
    </source>
</reference>
<evidence type="ECO:0000256" key="2">
    <source>
        <dbReference type="PROSITE-ProRule" id="PRU00497"/>
    </source>
</evidence>
<dbReference type="PANTHER" id="PTHR12236:SF81">
    <property type="entry name" value="CUTICLE PROTEIN 19-LIKE PROTEIN"/>
    <property type="match status" value="1"/>
</dbReference>
<dbReference type="Pfam" id="PF00379">
    <property type="entry name" value="Chitin_bind_4"/>
    <property type="match status" value="1"/>
</dbReference>
<evidence type="ECO:0000313" key="5">
    <source>
        <dbReference type="Proteomes" id="UP000292052"/>
    </source>
</evidence>
<dbReference type="PANTHER" id="PTHR12236">
    <property type="entry name" value="STRUCTURAL CONTITUENT OF CUTICLE"/>
    <property type="match status" value="1"/>
</dbReference>
<accession>A0A482W105</accession>
<dbReference type="PRINTS" id="PR00947">
    <property type="entry name" value="CUTICLE"/>
</dbReference>
<protein>
    <submittedName>
        <fullName evidence="4">Chitin bind 4 domain containing protein</fullName>
    </submittedName>
</protein>
<evidence type="ECO:0000256" key="3">
    <source>
        <dbReference type="SAM" id="MobiDB-lite"/>
    </source>
</evidence>
<keyword evidence="1 2" id="KW-0193">Cuticle</keyword>
<dbReference type="PROSITE" id="PS00233">
    <property type="entry name" value="CHIT_BIND_RR_1"/>
    <property type="match status" value="1"/>
</dbReference>
<dbReference type="OrthoDB" id="6819000at2759"/>
<dbReference type="InterPro" id="IPR000618">
    <property type="entry name" value="Insect_cuticle"/>
</dbReference>
<sequence length="296" mass="33976">KSSTDYSFSYGVKDLHTGDVKHQWEKKDGDTVRGHYSVLEPDGSVRTVDYTADGKSGFNAVVKHRGPAQHPIQPETPISQKELVIQQQPVDAHYDYATLKQSLKTEYQYNNEEENEVQQEVKHYVFVPQDEEIQQESIKTKVRIPAPNRVNTFQKPLYYIPRQPQQKEELTASSKLPIDLSLIKQTTEKLIPIDVSQLNPVEIDLSQQTLQPARELSHEELNKFLQEYYSSGLESLNQPQLETGFKPIIKSQSQTYKSNKKPPSTPGLRNFSSKNKPRVYSGVRYHRDAGIRYKTS</sequence>
<evidence type="ECO:0000256" key="1">
    <source>
        <dbReference type="ARBA" id="ARBA00022460"/>
    </source>
</evidence>
<dbReference type="GO" id="GO:0042302">
    <property type="term" value="F:structural constituent of cuticle"/>
    <property type="evidence" value="ECO:0007669"/>
    <property type="project" value="UniProtKB-UniRule"/>
</dbReference>
<dbReference type="InterPro" id="IPR051217">
    <property type="entry name" value="Insect_Cuticle_Struc_Prot"/>
</dbReference>
<dbReference type="EMBL" id="QDEB01044479">
    <property type="protein sequence ID" value="RZC38307.1"/>
    <property type="molecule type" value="Genomic_DNA"/>
</dbReference>
<comment type="caution">
    <text evidence="4">The sequence shown here is derived from an EMBL/GenBank/DDBJ whole genome shotgun (WGS) entry which is preliminary data.</text>
</comment>
<dbReference type="GO" id="GO:0031012">
    <property type="term" value="C:extracellular matrix"/>
    <property type="evidence" value="ECO:0007669"/>
    <property type="project" value="TreeGrafter"/>
</dbReference>